<name>A0A8J2HGB9_COTCN</name>
<proteinExistence type="predicted"/>
<evidence type="ECO:0000259" key="2">
    <source>
        <dbReference type="Pfam" id="PF25298"/>
    </source>
</evidence>
<dbReference type="GO" id="GO:0003824">
    <property type="term" value="F:catalytic activity"/>
    <property type="evidence" value="ECO:0007669"/>
    <property type="project" value="InterPro"/>
</dbReference>
<dbReference type="Pfam" id="PF25298">
    <property type="entry name" value="Baculo_FP_2nd"/>
    <property type="match status" value="1"/>
</dbReference>
<protein>
    <recommendedName>
        <fullName evidence="2">FP protein C-terminal domain-containing protein</fullName>
    </recommendedName>
</protein>
<dbReference type="Gene3D" id="3.60.10.10">
    <property type="entry name" value="Endonuclease/exonuclease/phosphatase"/>
    <property type="match status" value="1"/>
</dbReference>
<keyword evidence="4" id="KW-1185">Reference proteome</keyword>
<dbReference type="AlphaFoldDB" id="A0A8J2HGB9"/>
<evidence type="ECO:0000256" key="1">
    <source>
        <dbReference type="SAM" id="MobiDB-lite"/>
    </source>
</evidence>
<dbReference type="SUPFAM" id="SSF56219">
    <property type="entry name" value="DNase I-like"/>
    <property type="match status" value="1"/>
</dbReference>
<dbReference type="Proteomes" id="UP000786811">
    <property type="component" value="Unassembled WGS sequence"/>
</dbReference>
<dbReference type="InterPro" id="IPR036691">
    <property type="entry name" value="Endo/exonu/phosph_ase_sf"/>
</dbReference>
<gene>
    <name evidence="3" type="ORF">HICCMSTLAB_LOCUS9675</name>
</gene>
<dbReference type="OrthoDB" id="7699669at2759"/>
<feature type="region of interest" description="Disordered" evidence="1">
    <location>
        <begin position="74"/>
        <end position="93"/>
    </location>
</feature>
<dbReference type="PANTHER" id="PTHR47510">
    <property type="entry name" value="REVERSE TRANSCRIPTASE DOMAIN-CONTAINING PROTEIN"/>
    <property type="match status" value="1"/>
</dbReference>
<comment type="caution">
    <text evidence="3">The sequence shown here is derived from an EMBL/GenBank/DDBJ whole genome shotgun (WGS) entry which is preliminary data.</text>
</comment>
<dbReference type="EMBL" id="CAJNRD030001122">
    <property type="protein sequence ID" value="CAG5100602.1"/>
    <property type="molecule type" value="Genomic_DNA"/>
</dbReference>
<organism evidence="3 4">
    <name type="scientific">Cotesia congregata</name>
    <name type="common">Parasitoid wasp</name>
    <name type="synonym">Apanteles congregatus</name>
    <dbReference type="NCBI Taxonomy" id="51543"/>
    <lineage>
        <taxon>Eukaryota</taxon>
        <taxon>Metazoa</taxon>
        <taxon>Ecdysozoa</taxon>
        <taxon>Arthropoda</taxon>
        <taxon>Hexapoda</taxon>
        <taxon>Insecta</taxon>
        <taxon>Pterygota</taxon>
        <taxon>Neoptera</taxon>
        <taxon>Endopterygota</taxon>
        <taxon>Hymenoptera</taxon>
        <taxon>Apocrita</taxon>
        <taxon>Ichneumonoidea</taxon>
        <taxon>Braconidae</taxon>
        <taxon>Microgastrinae</taxon>
        <taxon>Cotesia</taxon>
    </lineage>
</organism>
<feature type="domain" description="FP protein C-terminal" evidence="2">
    <location>
        <begin position="407"/>
        <end position="444"/>
    </location>
</feature>
<feature type="compositionally biased region" description="Polar residues" evidence="1">
    <location>
        <begin position="83"/>
        <end position="92"/>
    </location>
</feature>
<evidence type="ECO:0000313" key="3">
    <source>
        <dbReference type="EMBL" id="CAG5100602.1"/>
    </source>
</evidence>
<reference evidence="3" key="1">
    <citation type="submission" date="2021-04" db="EMBL/GenBank/DDBJ databases">
        <authorList>
            <person name="Chebbi M.A.C M."/>
        </authorList>
    </citation>
    <scope>NUCLEOTIDE SEQUENCE</scope>
</reference>
<sequence length="1003" mass="112795">MSLLSDICVRCNKPIKSAVTCDKCNKSFHPSCARDYIKSKVPTDCCRIRLNHLLLPLDSNSTVTRSRVAASRSYYRNSKSKSQTGSRSNLGSPVTPIFPLSPASDSVFYSPISDLIMTNDTSRDLDLNDNTTTSSAIVGDCSKSLETYNMESNPTVVAQSARVLPDGWSNMSTDDRLTILMLSIAAQSQIIAEIPGIRRDFSVMSSKFDDFGKRLDDLQKEHTVAMNEITDLKANAIKNAKDMAKFDSTLATLEEKIAINSGVLASLTSDSPSGSSIVSATNTSSELVISGIPEAVVAALSDKGVVSRIFDELKVPHLVPDVLSIRKLERKSSSSRSRISSTNNKSSIRPVFNTLLLKLKSPQIRDHILELKRKIKLLPVNNIFSTVVGDSCKGNIYINEFLPPALYKLLMVTRAKAKTLDFKFTWAQHGVVFVKKDENSAKIKIVINLVAEIKPHIVALTETWLKPTLNDSLFNLNNYTMFRRDRYLTHPDTGRFLKGGGVACYIHNSLKAKILFTSTSYHINQPEYLILDVVSCTGEHLLLSVIYRRPKDYLLNEFFENLSKLMANYKNLVITSDLNCDLLDTSFVSNHLKNYIAELSLHCVPFEVTHHIVDKNSWLDVVLLDNKIKQKSYFKSLKPFISGHDYLVCDYTFDVSKQVDKLITYRKFSEHSHDALSNLLLGALKFSNDFLHNADPNDLVSIFHTNVLNSLDEFAPVVSHRLSRPSNPWLTRDLKQKCKERDALAKRKELKLELTHARENYLKTALSNLPSGTTVWSKLRHLGLIRNKSSPLSYFDASELNKHFATMVRRHPSCHLEYLDWLSSYRIQIDIVDVTKALQLTLQKSNEAIRQITVDAQSVGDWASENGLEVNLSKTKVMILGSSKNLWLMKQELLSSIVINGTEIPFSESAKCLGLHITNTLSWNLHVSKVLKTEENIYTLDIRRRSDRLAILRNDVNFKIPNFTTTLYEGAFVVTAIRLWQNLPPEIVNASSLDLFNCIASNL</sequence>
<accession>A0A8J2HGB9</accession>
<dbReference type="InterPro" id="IPR057251">
    <property type="entry name" value="FP_C"/>
</dbReference>
<evidence type="ECO:0000313" key="4">
    <source>
        <dbReference type="Proteomes" id="UP000786811"/>
    </source>
</evidence>
<dbReference type="PANTHER" id="PTHR47510:SF3">
    <property type="entry name" value="ENDO_EXONUCLEASE_PHOSPHATASE DOMAIN-CONTAINING PROTEIN"/>
    <property type="match status" value="1"/>
</dbReference>
<dbReference type="CDD" id="cd15489">
    <property type="entry name" value="PHD_SF"/>
    <property type="match status" value="1"/>
</dbReference>